<keyword evidence="1" id="KW-0479">Metal-binding</keyword>
<dbReference type="InterPro" id="IPR057031">
    <property type="entry name" value="SFR19-like_C"/>
</dbReference>
<dbReference type="Gene3D" id="3.30.40.10">
    <property type="entry name" value="Zinc/RING finger domain, C3HC4 (zinc finger)"/>
    <property type="match status" value="1"/>
</dbReference>
<feature type="region of interest" description="Disordered" evidence="5">
    <location>
        <begin position="1631"/>
        <end position="1655"/>
    </location>
</feature>
<dbReference type="PANTHER" id="PTHR12618">
    <property type="entry name" value="PHD AND RING FINGER DOMAIN-CONTAINING PROTEIN 1"/>
    <property type="match status" value="1"/>
</dbReference>
<evidence type="ECO:0000313" key="8">
    <source>
        <dbReference type="EMBL" id="GCC19709.1"/>
    </source>
</evidence>
<dbReference type="SUPFAM" id="SSF57850">
    <property type="entry name" value="RING/U-box"/>
    <property type="match status" value="1"/>
</dbReference>
<feature type="compositionally biased region" description="Basic residues" evidence="5">
    <location>
        <begin position="1235"/>
        <end position="1253"/>
    </location>
</feature>
<feature type="compositionally biased region" description="Basic residues" evidence="5">
    <location>
        <begin position="1107"/>
        <end position="1135"/>
    </location>
</feature>
<protein>
    <recommendedName>
        <fullName evidence="10">PHD and RING finger domain-containing protein 1</fullName>
    </recommendedName>
</protein>
<evidence type="ECO:0000256" key="3">
    <source>
        <dbReference type="ARBA" id="ARBA00022833"/>
    </source>
</evidence>
<evidence type="ECO:0000259" key="6">
    <source>
        <dbReference type="PROSITE" id="PS50016"/>
    </source>
</evidence>
<dbReference type="InterPro" id="IPR001965">
    <property type="entry name" value="Znf_PHD"/>
</dbReference>
<feature type="compositionally biased region" description="Polar residues" evidence="5">
    <location>
        <begin position="1572"/>
        <end position="1581"/>
    </location>
</feature>
<feature type="compositionally biased region" description="Basic and acidic residues" evidence="5">
    <location>
        <begin position="1254"/>
        <end position="1272"/>
    </location>
</feature>
<keyword evidence="2 4" id="KW-0863">Zinc-finger</keyword>
<feature type="compositionally biased region" description="Low complexity" evidence="5">
    <location>
        <begin position="377"/>
        <end position="390"/>
    </location>
</feature>
<feature type="compositionally biased region" description="Basic residues" evidence="5">
    <location>
        <begin position="355"/>
        <end position="376"/>
    </location>
</feature>
<dbReference type="PANTHER" id="PTHR12618:SF20">
    <property type="entry name" value="PHD AND RING FINGER DOMAIN-CONTAINING PROTEIN 1"/>
    <property type="match status" value="1"/>
</dbReference>
<dbReference type="STRING" id="137246.A0A401RNI1"/>
<feature type="compositionally biased region" description="Polar residues" evidence="5">
    <location>
        <begin position="620"/>
        <end position="639"/>
    </location>
</feature>
<dbReference type="CDD" id="cd15536">
    <property type="entry name" value="PHD_PHRF1"/>
    <property type="match status" value="1"/>
</dbReference>
<feature type="compositionally biased region" description="Polar residues" evidence="5">
    <location>
        <begin position="1552"/>
        <end position="1563"/>
    </location>
</feature>
<feature type="compositionally biased region" description="Basic and acidic residues" evidence="5">
    <location>
        <begin position="1948"/>
        <end position="1965"/>
    </location>
</feature>
<feature type="compositionally biased region" description="Acidic residues" evidence="5">
    <location>
        <begin position="34"/>
        <end position="98"/>
    </location>
</feature>
<name>A0A401RNI1_CHIPU</name>
<dbReference type="Gene3D" id="2.30.30.1150">
    <property type="match status" value="1"/>
</dbReference>
<dbReference type="OrthoDB" id="1935339at2759"/>
<feature type="domain" description="RING-type" evidence="7">
    <location>
        <begin position="125"/>
        <end position="166"/>
    </location>
</feature>
<proteinExistence type="predicted"/>
<gene>
    <name evidence="8" type="ORF">chiPu_0018478</name>
</gene>
<reference evidence="8 9" key="1">
    <citation type="journal article" date="2018" name="Nat. Ecol. Evol.">
        <title>Shark genomes provide insights into elasmobranch evolution and the origin of vertebrates.</title>
        <authorList>
            <person name="Hara Y"/>
            <person name="Yamaguchi K"/>
            <person name="Onimaru K"/>
            <person name="Kadota M"/>
            <person name="Koyanagi M"/>
            <person name="Keeley SD"/>
            <person name="Tatsumi K"/>
            <person name="Tanaka K"/>
            <person name="Motone F"/>
            <person name="Kageyama Y"/>
            <person name="Nozu R"/>
            <person name="Adachi N"/>
            <person name="Nishimura O"/>
            <person name="Nakagawa R"/>
            <person name="Tanegashima C"/>
            <person name="Kiyatake I"/>
            <person name="Matsumoto R"/>
            <person name="Murakumo K"/>
            <person name="Nishida K"/>
            <person name="Terakita A"/>
            <person name="Kuratani S"/>
            <person name="Sato K"/>
            <person name="Hyodo S Kuraku.S."/>
        </authorList>
    </citation>
    <scope>NUCLEOTIDE SEQUENCE [LARGE SCALE GENOMIC DNA]</scope>
</reference>
<feature type="compositionally biased region" description="Polar residues" evidence="5">
    <location>
        <begin position="884"/>
        <end position="893"/>
    </location>
</feature>
<dbReference type="InterPro" id="IPR001841">
    <property type="entry name" value="Znf_RING"/>
</dbReference>
<feature type="region of interest" description="Disordered" evidence="5">
    <location>
        <begin position="348"/>
        <end position="408"/>
    </location>
</feature>
<dbReference type="InterPro" id="IPR019787">
    <property type="entry name" value="Znf_PHD-finger"/>
</dbReference>
<dbReference type="PROSITE" id="PS50089">
    <property type="entry name" value="ZF_RING_2"/>
    <property type="match status" value="1"/>
</dbReference>
<dbReference type="PROSITE" id="PS50016">
    <property type="entry name" value="ZF_PHD_2"/>
    <property type="match status" value="1"/>
</dbReference>
<evidence type="ECO:0000256" key="2">
    <source>
        <dbReference type="ARBA" id="ARBA00022771"/>
    </source>
</evidence>
<dbReference type="OMA" id="CEIKTEP"/>
<evidence type="ECO:0000256" key="4">
    <source>
        <dbReference type="PROSITE-ProRule" id="PRU00175"/>
    </source>
</evidence>
<feature type="compositionally biased region" description="Basic and acidic residues" evidence="5">
    <location>
        <begin position="1430"/>
        <end position="1446"/>
    </location>
</feature>
<dbReference type="Pfam" id="PF00628">
    <property type="entry name" value="PHD"/>
    <property type="match status" value="1"/>
</dbReference>
<dbReference type="PROSITE" id="PS01359">
    <property type="entry name" value="ZF_PHD_1"/>
    <property type="match status" value="1"/>
</dbReference>
<keyword evidence="3" id="KW-0862">Zinc</keyword>
<dbReference type="EMBL" id="BEZZ01001590">
    <property type="protein sequence ID" value="GCC19709.1"/>
    <property type="molecule type" value="Genomic_DNA"/>
</dbReference>
<feature type="region of interest" description="Disordered" evidence="5">
    <location>
        <begin position="1421"/>
        <end position="1449"/>
    </location>
</feature>
<feature type="region of interest" description="Disordered" evidence="5">
    <location>
        <begin position="1012"/>
        <end position="1036"/>
    </location>
</feature>
<feature type="compositionally biased region" description="Polar residues" evidence="5">
    <location>
        <begin position="571"/>
        <end position="582"/>
    </location>
</feature>
<feature type="domain" description="PHD-type" evidence="6">
    <location>
        <begin position="202"/>
        <end position="252"/>
    </location>
</feature>
<dbReference type="CDD" id="cd16635">
    <property type="entry name" value="mRING-HC-C3HC3D_PHRF1"/>
    <property type="match status" value="1"/>
</dbReference>
<feature type="compositionally biased region" description="Basic residues" evidence="5">
    <location>
        <begin position="1143"/>
        <end position="1167"/>
    </location>
</feature>
<dbReference type="InterPro" id="IPR017907">
    <property type="entry name" value="Znf_RING_CS"/>
</dbReference>
<sequence>MYIMDDDSQDELINVNAALGKARGKREVVAIFSDGEESSSEDDLDEDGTDEEDDEDEENEEDGEGVDDDDEGDEGDEDDEDEDEAEEDNEIDDEEEDAAVGADDTEKTSSEQKWGTSSDEEGENCPICLNTFRDQAIGTPESCAHYFCLDCILEWAKNANSCPVDRIIFKHICVRTHFGGTVIKKVPVQNPNKDNEEEEEDVTNCEVCGRSDREDSLLLCDGCDSGYHLDCLTPALNTVPVEEWFCPECAANNPTAVVEEIDEEEVAFLVADAAQEPTTSRLRPSARRTRAIARTRQSERVRENVNRNRITRAHQIEHVPPYLMNASLLDETIEAVVAGLNTAVYHRPLAPRAQSTKKRRKRSGKKRKKAGTKKLSGKTSLASGTKVIAKPARKRRRKVKRRKGKKKAIKLSFTARSRIAKNLGLGKPVNGISVPSVYRPLEPSLKSMRTDIGAASLSVYGDPNDLDPFESAPGPLDMETSSPRSLVSNKRRILSRSALQSHRPVARPISVKISRNGRLPVVAQEGIPEAPPVPDVLGSILAGQNVLLMDSSDVVINRDGSLKPKDRGQPAESTSSNSKTGETSNRCSSTSSCISGISVSALKEDQETATNTAKHVLGTLPSTSGLTSKPRQQTASSNLRPAFSGTFTPMPEISVGPAPGESVSLFNTQRTGAFSKSVGDSQKSTSGFTPFKWLNSASNLLFKNNIGTLNRVAPKSPVKRLDISEFPRIPKIKNQTGSLSFQTGNKQSNGVPRACINRLTGNEQNSQATKPMELGNSGKNIERPVQQRHQSSTITGSTGCSSTFQEKHQARDLVSSSSGQGCTKVTSSTGHLTSLPKLDAYDPFEPTDDEVQHFSKSGKNTSRLKRNIKKEIDEIYDPFEPTGSDPSSSNSTPDRNESRSGGESPVPRNNDISEGNEHTTNTLSLYFNTNTTQLSCTQQTEPYKIKTEALTSGNPADSPDSCKSFTAPSLTSGAEVISEPQANIEDKVIKLDIESDMRKWDNERTKQAYCNFSTSNDKQSEKQTITTDSDGINSSVCSEDGALQVVTTIVPACVRTDADTSSENELRKTVNKKVHSKSKAHSRSRSRSRSHSQHKCKSSVSEEHKVYRSKSRSKERKKLRSRSRERRRSKSRSRSRSSSSEKFRRRKPKQDRIKEKRGRRSRSRSRERRSGSSSSVTSTDSHKRRRRISGSRDHKGSSRHSWSSSEKGKRKLYRREQSREQYDRRSRRSTSWSRERRRSRSWSRSRDKKKAWPRSREKLRSWSRSSSRERRSWSRSSSRDKKRSRTRSSSREKRKSTRSREKRRSKTRSRSRERRKPRPRSRTRSRSKDQSRSRSRDRCSQSKCQFPEVDRKQTVFQEKIKFGEKDQLQKKVSTCRDNEPLEREDSANELFISCEAQRLQESNFTPAVQTSSCTVAIKEEPAPYIDSTQEEEKHKELLDQNKDSSCKSESLGETITDVSVGVDHIWETISSCTSQADTIMKSPSTVSEFPRVKSPCYQESAVPDEVSIPLICLGKQEEIPLLSVNEEAALRPEAEPSNDHSPAKPDTLLPVTENSTSTDSLVSVENPEESADVSTIEEQQNSSTLFNETVNFVKKEHLDSAAGSCSQNNEPNHETMPVSFGSNILNKQEEARSDVIENDSLEGKPESMKTESSKDYKEISLLESAEPVKAKTTSETGSQSTGVKTKPIVKRVTWNLETEEKDEASSGRPARTPFSYRVHRFNKESMWKAPETSQPPNQVPMFQPPAANFMIPPPIFPGLFPPQAFNQVNMPPPFMPPFPPLHPPPYAPVSQPTVPYLVPPGNIPLIGSTAVPPLLPQPTYQTAAPPPVPIPPPAPVPTPVISNLAAETQVAQIEGNVDTDNKSSEDKAQNENYIKKLHVQERAVEEAKLALKPYYQSKEITKEEYKEILRKAVQKICHSKSGEINPVKVANLVKGYVEKYKHIRKYKKGAEGESSKETEVKPEAS</sequence>
<feature type="compositionally biased region" description="Basic residues" evidence="5">
    <location>
        <begin position="1069"/>
        <end position="1097"/>
    </location>
</feature>
<feature type="region of interest" description="Disordered" evidence="5">
    <location>
        <begin position="811"/>
        <end position="918"/>
    </location>
</feature>
<feature type="compositionally biased region" description="Basic and acidic residues" evidence="5">
    <location>
        <begin position="560"/>
        <end position="569"/>
    </location>
</feature>
<feature type="region of interest" description="Disordered" evidence="5">
    <location>
        <begin position="616"/>
        <end position="641"/>
    </location>
</feature>
<evidence type="ECO:0000256" key="1">
    <source>
        <dbReference type="ARBA" id="ARBA00022723"/>
    </source>
</evidence>
<feature type="compositionally biased region" description="Low complexity" evidence="5">
    <location>
        <begin position="583"/>
        <end position="592"/>
    </location>
</feature>
<feature type="region of interest" description="Disordered" evidence="5">
    <location>
        <begin position="30"/>
        <end position="122"/>
    </location>
</feature>
<dbReference type="Pfam" id="PF23030">
    <property type="entry name" value="SCAF11-like_C"/>
    <property type="match status" value="1"/>
</dbReference>
<dbReference type="SMART" id="SM00249">
    <property type="entry name" value="PHD"/>
    <property type="match status" value="1"/>
</dbReference>
<dbReference type="GO" id="GO:0008270">
    <property type="term" value="F:zinc ion binding"/>
    <property type="evidence" value="ECO:0007669"/>
    <property type="project" value="UniProtKB-KW"/>
</dbReference>
<dbReference type="InterPro" id="IPR011011">
    <property type="entry name" value="Znf_FYVE_PHD"/>
</dbReference>
<keyword evidence="9" id="KW-1185">Reference proteome</keyword>
<evidence type="ECO:0000256" key="5">
    <source>
        <dbReference type="SAM" id="MobiDB-lite"/>
    </source>
</evidence>
<dbReference type="Pfam" id="PF13639">
    <property type="entry name" value="zf-RING_2"/>
    <property type="match status" value="1"/>
</dbReference>
<feature type="region of interest" description="Disordered" evidence="5">
    <location>
        <begin position="1531"/>
        <end position="1581"/>
    </location>
</feature>
<organism evidence="8 9">
    <name type="scientific">Chiloscyllium punctatum</name>
    <name type="common">Brownbanded bambooshark</name>
    <name type="synonym">Hemiscyllium punctatum</name>
    <dbReference type="NCBI Taxonomy" id="137246"/>
    <lineage>
        <taxon>Eukaryota</taxon>
        <taxon>Metazoa</taxon>
        <taxon>Chordata</taxon>
        <taxon>Craniata</taxon>
        <taxon>Vertebrata</taxon>
        <taxon>Chondrichthyes</taxon>
        <taxon>Elasmobranchii</taxon>
        <taxon>Galeomorphii</taxon>
        <taxon>Galeoidea</taxon>
        <taxon>Orectolobiformes</taxon>
        <taxon>Hemiscylliidae</taxon>
        <taxon>Chiloscyllium</taxon>
    </lineage>
</organism>
<dbReference type="InterPro" id="IPR019786">
    <property type="entry name" value="Zinc_finger_PHD-type_CS"/>
</dbReference>
<feature type="compositionally biased region" description="Polar residues" evidence="5">
    <location>
        <begin position="814"/>
        <end position="832"/>
    </location>
</feature>
<feature type="compositionally biased region" description="Basic residues" evidence="5">
    <location>
        <begin position="1280"/>
        <end position="1325"/>
    </location>
</feature>
<accession>A0A401RNI1</accession>
<feature type="compositionally biased region" description="Basic and acidic residues" evidence="5">
    <location>
        <begin position="1531"/>
        <end position="1543"/>
    </location>
</feature>
<feature type="compositionally biased region" description="Basic residues" evidence="5">
    <location>
        <begin position="391"/>
        <end position="408"/>
    </location>
</feature>
<evidence type="ECO:0000313" key="9">
    <source>
        <dbReference type="Proteomes" id="UP000287033"/>
    </source>
</evidence>
<evidence type="ECO:0008006" key="10">
    <source>
        <dbReference type="Google" id="ProtNLM"/>
    </source>
</evidence>
<feature type="compositionally biased region" description="Basic and acidic residues" evidence="5">
    <location>
        <begin position="1326"/>
        <end position="1340"/>
    </location>
</feature>
<evidence type="ECO:0000259" key="7">
    <source>
        <dbReference type="PROSITE" id="PS50089"/>
    </source>
</evidence>
<dbReference type="InterPro" id="IPR013083">
    <property type="entry name" value="Znf_RING/FYVE/PHD"/>
</dbReference>
<feature type="region of interest" description="Disordered" evidence="5">
    <location>
        <begin position="558"/>
        <end position="592"/>
    </location>
</feature>
<dbReference type="SUPFAM" id="SSF57903">
    <property type="entry name" value="FYVE/PHD zinc finger"/>
    <property type="match status" value="1"/>
</dbReference>
<dbReference type="PROSITE" id="PS00518">
    <property type="entry name" value="ZF_RING_1"/>
    <property type="match status" value="1"/>
</dbReference>
<comment type="caution">
    <text evidence="8">The sequence shown here is derived from an EMBL/GenBank/DDBJ whole genome shotgun (WGS) entry which is preliminary data.</text>
</comment>
<dbReference type="Proteomes" id="UP000287033">
    <property type="component" value="Unassembled WGS sequence"/>
</dbReference>
<feature type="compositionally biased region" description="Basic and acidic residues" evidence="5">
    <location>
        <begin position="1214"/>
        <end position="1224"/>
    </location>
</feature>
<dbReference type="SMART" id="SM00184">
    <property type="entry name" value="RING"/>
    <property type="match status" value="2"/>
</dbReference>
<feature type="region of interest" description="Disordered" evidence="5">
    <location>
        <begin position="1058"/>
        <end position="1345"/>
    </location>
</feature>
<dbReference type="InterPro" id="IPR047157">
    <property type="entry name" value="PHRF1/Atg35"/>
</dbReference>
<feature type="region of interest" description="Disordered" evidence="5">
    <location>
        <begin position="1946"/>
        <end position="1965"/>
    </location>
</feature>